<dbReference type="CDD" id="cd00132">
    <property type="entry name" value="CRIB"/>
    <property type="match status" value="1"/>
</dbReference>
<feature type="compositionally biased region" description="Basic and acidic residues" evidence="1">
    <location>
        <begin position="924"/>
        <end position="936"/>
    </location>
</feature>
<feature type="region of interest" description="Disordered" evidence="1">
    <location>
        <begin position="1002"/>
        <end position="1109"/>
    </location>
</feature>
<dbReference type="SMART" id="SM00285">
    <property type="entry name" value="PBD"/>
    <property type="match status" value="1"/>
</dbReference>
<dbReference type="InterPro" id="IPR000095">
    <property type="entry name" value="CRIB_dom"/>
</dbReference>
<dbReference type="OMA" id="CENIMTK"/>
<feature type="compositionally biased region" description="Polar residues" evidence="1">
    <location>
        <begin position="1076"/>
        <end position="1089"/>
    </location>
</feature>
<protein>
    <recommendedName>
        <fullName evidence="2">CRIB domain-containing protein</fullName>
    </recommendedName>
</protein>
<feature type="region of interest" description="Disordered" evidence="1">
    <location>
        <begin position="87"/>
        <end position="112"/>
    </location>
</feature>
<feature type="compositionally biased region" description="Low complexity" evidence="1">
    <location>
        <begin position="510"/>
        <end position="520"/>
    </location>
</feature>
<evidence type="ECO:0000313" key="3">
    <source>
        <dbReference type="EMBL" id="KHN88327.1"/>
    </source>
</evidence>
<reference evidence="3 4" key="1">
    <citation type="submission" date="2014-11" db="EMBL/GenBank/DDBJ databases">
        <title>Genetic blueprint of the zoonotic pathogen Toxocara canis.</title>
        <authorList>
            <person name="Zhu X.-Q."/>
            <person name="Korhonen P.K."/>
            <person name="Cai H."/>
            <person name="Young N.D."/>
            <person name="Nejsum P."/>
            <person name="von Samson-Himmelstjerna G."/>
            <person name="Boag P.R."/>
            <person name="Tan P."/>
            <person name="Li Q."/>
            <person name="Min J."/>
            <person name="Yang Y."/>
            <person name="Wang X."/>
            <person name="Fang X."/>
            <person name="Hall R.S."/>
            <person name="Hofmann A."/>
            <person name="Sternberg P.W."/>
            <person name="Jex A.R."/>
            <person name="Gasser R.B."/>
        </authorList>
    </citation>
    <scope>NUCLEOTIDE SEQUENCE [LARGE SCALE GENOMIC DNA]</scope>
    <source>
        <strain evidence="3">PN_DK_2014</strain>
    </source>
</reference>
<sequence length="1391" mass="155157">MKKVVPAPRPSLKHRKTGSIIQRDDISEPLDFRHIGHVGFDYVDGVVPEVDLQGQLSAAVSDESSTHIRIPVGYGKGATQEIDFDVHSDDRDPHPLQKTHLTRKASRKAAKDPDYVSHPACFQHLAHIEDTRSNENNFVVPKAVSDRTIRNMFYVVDRNIAANSTQTSSSNRTAISPRSSPNMDANRKAMIPRQQVKPITQYGFHRPSNALPVKISNNVGIKDNTNENSKSHMKPTDELQERGESVGDARENLRENIIDRENPYCLAKSKSNVKNGTENTERMEKQANIRIEMNMNEEQSVRLKEENVLPEDRVPLPVRRKIDASLSIDSQDVPTPITPFPPVFHPLPEEASQKLAYEKIVEAQGTPFVPVAPPRQRLVSSSEQTVMEKNATVDKPDRSEYSRTLPAPRKKPLVQQQTRRPTATVDNTTLNSSKGARMNEMGITEISTISANERKLKDELARSKPLEKLQQEQSPDIDRRSALLRPAVSSTTELKIAIQELDNMLDEHPSSSTTSSRQTSLIDTSLKEPHSGSELSEGKPLGRLESNEKLSVKELTKMLSVSNAKIFGVYGRDFKKTKPAGEVVADDEREVSDEQKPIDEEQPPPPTIAKVQHIGVNMFGPYDERTIAEIIAQKKMRKAPPPPVPTTRKPAMRKVESNNKTPNRPEYATAQRNDPPQSDGANLNGAGAREQVEKVPPASNKVSPYENVSAIIEQETAARNIAPRTAPRSSSVKVRASRFEMLRDNDDDGELRCRTLGPQNRRPRLSRINSSFSKSCEMLDVDDQSSSASHHPSHMPPAKLDHADKFYNKLQTDTNIVRTERTAHTDDNKYSVDAQGATTSSVSKGNTDRPQKVEDADENKMKVVETAVAQDAPKAERSTDDDDNRITARHPEEKANNNAAGLRDAKDIGNNSNNFTGNTQTTSDRSKRPDDSEQLKGNDIQDANKTVKKVMQKYRDRPKTCEVVTVPRQETISGKTNDNQQSPLRWRAVLEEKKEKKAEIIVATVNDQDKSNSTASKGGADDGPQKSENINEDKTTTVETATVTAASEIGSGKPVMNGNNDRTKVKLNEKKPSVSEAFSSPAPSIPNQSTDKKEENKRRQSTIEPIKHRHSIVMNPNVERPKLPRKERRFSQSIEPNDEKRNIRFETFKSIDESSLRSTTNECSSFKTTNETAKDIKQRHMQIEDTKQTLTTSDAEMMTILVDKSKMHDEISQPCEGSVKSSENKNTTDTTISPSSSSSSNTVETRSNHMRRSSMEGVKPKPRDRLLLQQTINKLHCQDVKIEDEEHLKKQQRPLPAPRRTIARVSHIPESASTASESNSSTGKVAELTAETLVADKRSVREVMGTDELHEKNAPNRPSELDATKMEVPSPSGPLINIPRAAARDDWVLRF</sequence>
<feature type="region of interest" description="Disordered" evidence="1">
    <location>
        <begin position="164"/>
        <end position="185"/>
    </location>
</feature>
<feature type="compositionally biased region" description="Polar residues" evidence="1">
    <location>
        <begin position="909"/>
        <end position="923"/>
    </location>
</feature>
<feature type="compositionally biased region" description="Basic and acidic residues" evidence="1">
    <location>
        <begin position="873"/>
        <end position="895"/>
    </location>
</feature>
<feature type="region of interest" description="Disordered" evidence="1">
    <location>
        <begin position="779"/>
        <end position="800"/>
    </location>
</feature>
<feature type="region of interest" description="Disordered" evidence="1">
    <location>
        <begin position="819"/>
        <end position="984"/>
    </location>
</feature>
<feature type="region of interest" description="Disordered" evidence="1">
    <location>
        <begin position="1343"/>
        <end position="1377"/>
    </location>
</feature>
<feature type="compositionally biased region" description="Basic and acidic residues" evidence="1">
    <location>
        <begin position="846"/>
        <end position="863"/>
    </location>
</feature>
<feature type="compositionally biased region" description="Polar residues" evidence="1">
    <location>
        <begin position="968"/>
        <end position="983"/>
    </location>
</feature>
<dbReference type="Proteomes" id="UP000031036">
    <property type="component" value="Unassembled WGS sequence"/>
</dbReference>
<feature type="region of interest" description="Disordered" evidence="1">
    <location>
        <begin position="579"/>
        <end position="608"/>
    </location>
</feature>
<feature type="region of interest" description="Disordered" evidence="1">
    <location>
        <begin position="220"/>
        <end position="248"/>
    </location>
</feature>
<feature type="compositionally biased region" description="Basic and acidic residues" evidence="1">
    <location>
        <begin position="234"/>
        <end position="248"/>
    </location>
</feature>
<feature type="region of interest" description="Disordered" evidence="1">
    <location>
        <begin position="506"/>
        <end position="542"/>
    </location>
</feature>
<comment type="caution">
    <text evidence="3">The sequence shown here is derived from an EMBL/GenBank/DDBJ whole genome shotgun (WGS) entry which is preliminary data.</text>
</comment>
<organism evidence="3 4">
    <name type="scientific">Toxocara canis</name>
    <name type="common">Canine roundworm</name>
    <dbReference type="NCBI Taxonomy" id="6265"/>
    <lineage>
        <taxon>Eukaryota</taxon>
        <taxon>Metazoa</taxon>
        <taxon>Ecdysozoa</taxon>
        <taxon>Nematoda</taxon>
        <taxon>Chromadorea</taxon>
        <taxon>Rhabditida</taxon>
        <taxon>Spirurina</taxon>
        <taxon>Ascaridomorpha</taxon>
        <taxon>Ascaridoidea</taxon>
        <taxon>Toxocaridae</taxon>
        <taxon>Toxocara</taxon>
    </lineage>
</organism>
<dbReference type="EMBL" id="JPKZ01000254">
    <property type="protein sequence ID" value="KHN88327.1"/>
    <property type="molecule type" value="Genomic_DNA"/>
</dbReference>
<accession>A0A0B2W431</accession>
<feature type="compositionally biased region" description="Polar residues" evidence="1">
    <location>
        <begin position="670"/>
        <end position="681"/>
    </location>
</feature>
<name>A0A0B2W431_TOXCA</name>
<feature type="compositionally biased region" description="Basic and acidic residues" evidence="1">
    <location>
        <begin position="525"/>
        <end position="542"/>
    </location>
</feature>
<dbReference type="PROSITE" id="PS50108">
    <property type="entry name" value="CRIB"/>
    <property type="match status" value="1"/>
</dbReference>
<feature type="compositionally biased region" description="Basic and acidic residues" evidence="1">
    <location>
        <begin position="819"/>
        <end position="830"/>
    </location>
</feature>
<feature type="compositionally biased region" description="Polar residues" evidence="1">
    <location>
        <begin position="164"/>
        <end position="183"/>
    </location>
</feature>
<feature type="domain" description="CRIB" evidence="2">
    <location>
        <begin position="26"/>
        <end position="39"/>
    </location>
</feature>
<evidence type="ECO:0000256" key="1">
    <source>
        <dbReference type="SAM" id="MobiDB-lite"/>
    </source>
</evidence>
<feature type="compositionally biased region" description="Basic and acidic residues" evidence="1">
    <location>
        <begin position="1347"/>
        <end position="1365"/>
    </location>
</feature>
<feature type="compositionally biased region" description="Low complexity" evidence="1">
    <location>
        <begin position="1227"/>
        <end position="1245"/>
    </location>
</feature>
<feature type="region of interest" description="Disordered" evidence="1">
    <location>
        <begin position="631"/>
        <end position="704"/>
    </location>
</feature>
<evidence type="ECO:0000259" key="2">
    <source>
        <dbReference type="PROSITE" id="PS50108"/>
    </source>
</evidence>
<feature type="compositionally biased region" description="Low complexity" evidence="1">
    <location>
        <begin position="1037"/>
        <end position="1046"/>
    </location>
</feature>
<gene>
    <name evidence="3" type="ORF">Tcan_11030</name>
</gene>
<feature type="region of interest" description="Disordered" evidence="1">
    <location>
        <begin position="389"/>
        <end position="434"/>
    </location>
</feature>
<evidence type="ECO:0000313" key="4">
    <source>
        <dbReference type="Proteomes" id="UP000031036"/>
    </source>
</evidence>
<feature type="compositionally biased region" description="Basic and acidic residues" evidence="1">
    <location>
        <begin position="1061"/>
        <end position="1073"/>
    </location>
</feature>
<feature type="compositionally biased region" description="Basic and acidic residues" evidence="1">
    <location>
        <begin position="1019"/>
        <end position="1036"/>
    </location>
</feature>
<feature type="compositionally biased region" description="Polar residues" evidence="1">
    <location>
        <begin position="414"/>
        <end position="434"/>
    </location>
</feature>
<keyword evidence="4" id="KW-1185">Reference proteome</keyword>
<feature type="region of interest" description="Disordered" evidence="1">
    <location>
        <begin position="1208"/>
        <end position="1265"/>
    </location>
</feature>
<proteinExistence type="predicted"/>
<feature type="compositionally biased region" description="Polar residues" evidence="1">
    <location>
        <begin position="836"/>
        <end position="845"/>
    </location>
</feature>
<feature type="compositionally biased region" description="Basic and acidic residues" evidence="1">
    <location>
        <begin position="391"/>
        <end position="401"/>
    </location>
</feature>
<feature type="region of interest" description="Disordered" evidence="1">
    <location>
        <begin position="462"/>
        <end position="481"/>
    </location>
</feature>
<dbReference type="OrthoDB" id="5865062at2759"/>